<gene>
    <name evidence="1" type="ORF">LTS18_003239</name>
</gene>
<proteinExistence type="predicted"/>
<protein>
    <submittedName>
        <fullName evidence="1">Uncharacterized protein</fullName>
    </submittedName>
</protein>
<keyword evidence="2" id="KW-1185">Reference proteome</keyword>
<evidence type="ECO:0000313" key="2">
    <source>
        <dbReference type="Proteomes" id="UP001186974"/>
    </source>
</evidence>
<organism evidence="1 2">
    <name type="scientific">Coniosporium uncinatum</name>
    <dbReference type="NCBI Taxonomy" id="93489"/>
    <lineage>
        <taxon>Eukaryota</taxon>
        <taxon>Fungi</taxon>
        <taxon>Dikarya</taxon>
        <taxon>Ascomycota</taxon>
        <taxon>Pezizomycotina</taxon>
        <taxon>Dothideomycetes</taxon>
        <taxon>Dothideomycetes incertae sedis</taxon>
        <taxon>Coniosporium</taxon>
    </lineage>
</organism>
<dbReference type="Proteomes" id="UP001186974">
    <property type="component" value="Unassembled WGS sequence"/>
</dbReference>
<dbReference type="EMBL" id="JAWDJW010007098">
    <property type="protein sequence ID" value="KAK3062852.1"/>
    <property type="molecule type" value="Genomic_DNA"/>
</dbReference>
<accession>A0ACC3D799</accession>
<evidence type="ECO:0000313" key="1">
    <source>
        <dbReference type="EMBL" id="KAK3062852.1"/>
    </source>
</evidence>
<reference evidence="1" key="1">
    <citation type="submission" date="2024-09" db="EMBL/GenBank/DDBJ databases">
        <title>Black Yeasts Isolated from many extreme environments.</title>
        <authorList>
            <person name="Coleine C."/>
            <person name="Stajich J.E."/>
            <person name="Selbmann L."/>
        </authorList>
    </citation>
    <scope>NUCLEOTIDE SEQUENCE</scope>
    <source>
        <strain evidence="1">CCFEE 5737</strain>
    </source>
</reference>
<name>A0ACC3D799_9PEZI</name>
<sequence length="129" mass="13947">MSPLTGIPSVPNLCHQSRRQQPQRHVKSNQSSIIKSVIPLRALLGKPSDPFFNIIGAQGQATNFSRSKDSATAGNSDSVQTPVSNPSESGMGQQEEGREATRMDPNEPAEKKRANVEKEGQKPLDPADK</sequence>
<comment type="caution">
    <text evidence="1">The sequence shown here is derived from an EMBL/GenBank/DDBJ whole genome shotgun (WGS) entry which is preliminary data.</text>
</comment>